<dbReference type="PROSITE" id="PS01127">
    <property type="entry name" value="EF_TS_2"/>
    <property type="match status" value="1"/>
</dbReference>
<keyword evidence="3 5" id="KW-0251">Elongation factor</keyword>
<keyword evidence="4 5" id="KW-0648">Protein biosynthesis</keyword>
<dbReference type="HAMAP" id="MF_00050">
    <property type="entry name" value="EF_Ts"/>
    <property type="match status" value="1"/>
</dbReference>
<keyword evidence="5" id="KW-0963">Cytoplasm</keyword>
<dbReference type="PANTHER" id="PTHR11741:SF0">
    <property type="entry name" value="ELONGATION FACTOR TS, MITOCHONDRIAL"/>
    <property type="match status" value="1"/>
</dbReference>
<comment type="similarity">
    <text evidence="1 5 6">Belongs to the EF-Ts family.</text>
</comment>
<dbReference type="SUPFAM" id="SSF54713">
    <property type="entry name" value="Elongation factor Ts (EF-Ts), dimerisation domain"/>
    <property type="match status" value="1"/>
</dbReference>
<reference evidence="9" key="1">
    <citation type="submission" date="2017-02" db="EMBL/GenBank/DDBJ databases">
        <title>Delving into the versatile metabolic prowess of the omnipresent phylum Bacteroidetes.</title>
        <authorList>
            <person name="Nobu M.K."/>
            <person name="Mei R."/>
            <person name="Narihiro T."/>
            <person name="Kuroda K."/>
            <person name="Liu W.-T."/>
        </authorList>
    </citation>
    <scope>NUCLEOTIDE SEQUENCE</scope>
    <source>
        <strain evidence="9">ADurb.Bin280</strain>
    </source>
</reference>
<name>A0A1V5SES4_9BACT</name>
<accession>A0A1V5SES4</accession>
<dbReference type="Gene3D" id="3.30.479.20">
    <property type="entry name" value="Elongation factor Ts, dimerisation domain"/>
    <property type="match status" value="1"/>
</dbReference>
<evidence type="ECO:0000313" key="9">
    <source>
        <dbReference type="EMBL" id="OQA53008.1"/>
    </source>
</evidence>
<dbReference type="InterPro" id="IPR014039">
    <property type="entry name" value="Transl_elong_EFTs/EF1B_dimer"/>
</dbReference>
<dbReference type="Pfam" id="PF00889">
    <property type="entry name" value="EF_TS"/>
    <property type="match status" value="1"/>
</dbReference>
<dbReference type="Gene3D" id="1.10.8.10">
    <property type="entry name" value="DNA helicase RuvA subunit, C-terminal domain"/>
    <property type="match status" value="1"/>
</dbReference>
<feature type="domain" description="Translation elongation factor EFTs/EF1B dimerisation" evidence="8">
    <location>
        <begin position="69"/>
        <end position="146"/>
    </location>
</feature>
<dbReference type="CDD" id="cd14275">
    <property type="entry name" value="UBA_EF-Ts"/>
    <property type="match status" value="1"/>
</dbReference>
<dbReference type="Proteomes" id="UP000485367">
    <property type="component" value="Unassembled WGS sequence"/>
</dbReference>
<dbReference type="InterPro" id="IPR018101">
    <property type="entry name" value="Transl_elong_Ts_CS"/>
</dbReference>
<organism evidence="9">
    <name type="scientific">candidate division WS2 bacterium ADurb.Bin280</name>
    <dbReference type="NCBI Taxonomy" id="1852829"/>
    <lineage>
        <taxon>Bacteria</taxon>
        <taxon>candidate division WS2</taxon>
    </lineage>
</organism>
<dbReference type="NCBIfam" id="TIGR00116">
    <property type="entry name" value="tsf"/>
    <property type="match status" value="1"/>
</dbReference>
<dbReference type="GO" id="GO:0003746">
    <property type="term" value="F:translation elongation factor activity"/>
    <property type="evidence" value="ECO:0007669"/>
    <property type="project" value="UniProtKB-UniRule"/>
</dbReference>
<dbReference type="PROSITE" id="PS01126">
    <property type="entry name" value="EF_TS_1"/>
    <property type="match status" value="1"/>
</dbReference>
<comment type="caution">
    <text evidence="9">The sequence shown here is derived from an EMBL/GenBank/DDBJ whole genome shotgun (WGS) entry which is preliminary data.</text>
</comment>
<evidence type="ECO:0000259" key="8">
    <source>
        <dbReference type="Pfam" id="PF00889"/>
    </source>
</evidence>
<proteinExistence type="inferred from homology"/>
<dbReference type="AlphaFoldDB" id="A0A1V5SES4"/>
<evidence type="ECO:0000256" key="6">
    <source>
        <dbReference type="RuleBase" id="RU000642"/>
    </source>
</evidence>
<evidence type="ECO:0000256" key="4">
    <source>
        <dbReference type="ARBA" id="ARBA00022917"/>
    </source>
</evidence>
<dbReference type="InterPro" id="IPR009060">
    <property type="entry name" value="UBA-like_sf"/>
</dbReference>
<dbReference type="InterPro" id="IPR001816">
    <property type="entry name" value="Transl_elong_EFTs/EF1B"/>
</dbReference>
<protein>
    <recommendedName>
        <fullName evidence="2 5">Elongation factor Ts</fullName>
        <shortName evidence="5">EF-Ts</shortName>
    </recommendedName>
</protein>
<sequence>MDMEKVRALREKTGAGVMDVKKALDDAKGDEKEAEKLLKERSVEIVAKKSERETSQGLIESYVHLGKIGVLVEINCETDFVARNDEFKAFAHEIALQIATSEASEVDQLLEEEYFKEPGKIMRSLLDEVIAKTGENIRIQRFTRYVLGESQEKK</sequence>
<evidence type="ECO:0000256" key="1">
    <source>
        <dbReference type="ARBA" id="ARBA00005532"/>
    </source>
</evidence>
<dbReference type="PANTHER" id="PTHR11741">
    <property type="entry name" value="ELONGATION FACTOR TS"/>
    <property type="match status" value="1"/>
</dbReference>
<evidence type="ECO:0000256" key="2">
    <source>
        <dbReference type="ARBA" id="ARBA00016956"/>
    </source>
</evidence>
<dbReference type="EMBL" id="MWBO01000015">
    <property type="protein sequence ID" value="OQA53008.1"/>
    <property type="molecule type" value="Genomic_DNA"/>
</dbReference>
<feature type="region of interest" description="Involved in Mg(2+) ion dislocation from EF-Tu" evidence="5">
    <location>
        <begin position="78"/>
        <end position="81"/>
    </location>
</feature>
<dbReference type="FunFam" id="1.10.8.10:FF:000001">
    <property type="entry name" value="Elongation factor Ts"/>
    <property type="match status" value="1"/>
</dbReference>
<evidence type="ECO:0000256" key="3">
    <source>
        <dbReference type="ARBA" id="ARBA00022768"/>
    </source>
</evidence>
<dbReference type="GO" id="GO:0005737">
    <property type="term" value="C:cytoplasm"/>
    <property type="evidence" value="ECO:0007669"/>
    <property type="project" value="UniProtKB-SubCell"/>
</dbReference>
<gene>
    <name evidence="5 9" type="primary">tsf</name>
    <name evidence="9" type="ORF">BWY43_00230</name>
</gene>
<comment type="subcellular location">
    <subcellularLocation>
        <location evidence="5 7">Cytoplasm</location>
    </subcellularLocation>
</comment>
<dbReference type="SUPFAM" id="SSF46934">
    <property type="entry name" value="UBA-like"/>
    <property type="match status" value="1"/>
</dbReference>
<evidence type="ECO:0000256" key="7">
    <source>
        <dbReference type="RuleBase" id="RU000643"/>
    </source>
</evidence>
<dbReference type="InterPro" id="IPR036402">
    <property type="entry name" value="EF-Ts_dimer_sf"/>
</dbReference>
<evidence type="ECO:0000256" key="5">
    <source>
        <dbReference type="HAMAP-Rule" id="MF_00050"/>
    </source>
</evidence>
<comment type="function">
    <text evidence="5 6">Associates with the EF-Tu.GDP complex and induces the exchange of GDP to GTP. It remains bound to the aminoacyl-tRNA.EF-Tu.GTP complex up to the GTP hydrolysis stage on the ribosome.</text>
</comment>